<comment type="similarity">
    <text evidence="1 3">Belongs to the 3-beta-HSD family.</text>
</comment>
<organism evidence="5 6">
    <name type="scientific">Meloidogyne javanica</name>
    <name type="common">Root-knot nematode worm</name>
    <dbReference type="NCBI Taxonomy" id="6303"/>
    <lineage>
        <taxon>Eukaryota</taxon>
        <taxon>Metazoa</taxon>
        <taxon>Ecdysozoa</taxon>
        <taxon>Nematoda</taxon>
        <taxon>Chromadorea</taxon>
        <taxon>Rhabditida</taxon>
        <taxon>Tylenchina</taxon>
        <taxon>Tylenchomorpha</taxon>
        <taxon>Tylenchoidea</taxon>
        <taxon>Meloidogynidae</taxon>
        <taxon>Meloidogyninae</taxon>
        <taxon>Meloidogyne</taxon>
        <taxon>Meloidogyne incognita group</taxon>
    </lineage>
</organism>
<dbReference type="WBParaSite" id="scaffold2191_cov278.g4419">
    <property type="protein sequence ID" value="scaffold2191_cov278.g4419"/>
    <property type="gene ID" value="scaffold2191_cov278.g4419"/>
</dbReference>
<evidence type="ECO:0000259" key="4">
    <source>
        <dbReference type="Pfam" id="PF01073"/>
    </source>
</evidence>
<keyword evidence="5" id="KW-1185">Reference proteome</keyword>
<dbReference type="Proteomes" id="UP000887561">
    <property type="component" value="Unplaced"/>
</dbReference>
<reference evidence="6" key="1">
    <citation type="submission" date="2022-11" db="UniProtKB">
        <authorList>
            <consortium name="WormBaseParasite"/>
        </authorList>
    </citation>
    <scope>IDENTIFICATION</scope>
</reference>
<accession>A0A915LZB1</accession>
<dbReference type="InterPro" id="IPR036291">
    <property type="entry name" value="NAD(P)-bd_dom_sf"/>
</dbReference>
<name>A0A915LZB1_MELJA</name>
<evidence type="ECO:0000256" key="3">
    <source>
        <dbReference type="RuleBase" id="RU004475"/>
    </source>
</evidence>
<protein>
    <submittedName>
        <fullName evidence="6">3-beta hydroxysteroid dehydrogenase/isomerase domain-containing protein</fullName>
    </submittedName>
</protein>
<dbReference type="GO" id="GO:0006694">
    <property type="term" value="P:steroid biosynthetic process"/>
    <property type="evidence" value="ECO:0007669"/>
    <property type="project" value="InterPro"/>
</dbReference>
<evidence type="ECO:0000313" key="6">
    <source>
        <dbReference type="WBParaSite" id="scaffold2191_cov278.g4419"/>
    </source>
</evidence>
<dbReference type="PROSITE" id="PS51257">
    <property type="entry name" value="PROKAR_LIPOPROTEIN"/>
    <property type="match status" value="1"/>
</dbReference>
<dbReference type="AlphaFoldDB" id="A0A915LZB1"/>
<dbReference type="InterPro" id="IPR002225">
    <property type="entry name" value="3Beta_OHSteriod_DH/Estase"/>
</dbReference>
<dbReference type="Gene3D" id="3.40.50.720">
    <property type="entry name" value="NAD(P)-binding Rossmann-like Domain"/>
    <property type="match status" value="1"/>
</dbReference>
<evidence type="ECO:0000256" key="1">
    <source>
        <dbReference type="ARBA" id="ARBA00009219"/>
    </source>
</evidence>
<sequence length="327" mass="36621">MRMCILGGGGYLALTGCDACFHLAGYGMSGGPSLNKEKCFAINYWGTKNVIEICKNLGVSRLVFTSSVVVIFDGHTELYMADEDTPYLPSSQYGNYYAESKSAAEQLILAENCPPKFSTCALRLRGIYGPGEALLLSEQSLRYPNSPAAGNKYHIVDGGPPVHSWGFWNPLAAALNYSSNCIRAPYSVIYAFAFICELLYRWFGIEPHLTRFECAIVGVTNTFSCQRAMRDFGYNPIRSHDLHSTIDFCLKQKEVQLKLKSRQQINENNNDNKKYPIDLTVPFSSIFSPINWIWVAWIVDSICSTKAGSVAHQTSTFVAAHRWWTFF</sequence>
<dbReference type="PANTHER" id="PTHR43245">
    <property type="entry name" value="BIFUNCTIONAL POLYMYXIN RESISTANCE PROTEIN ARNA"/>
    <property type="match status" value="1"/>
</dbReference>
<dbReference type="PANTHER" id="PTHR43245:SF51">
    <property type="entry name" value="SHORT CHAIN DEHYDROGENASE_REDUCTASE FAMILY 42E, MEMBER 2"/>
    <property type="match status" value="1"/>
</dbReference>
<feature type="domain" description="3-beta hydroxysteroid dehydrogenase/isomerase" evidence="4">
    <location>
        <begin position="13"/>
        <end position="136"/>
    </location>
</feature>
<dbReference type="InterPro" id="IPR050177">
    <property type="entry name" value="Lipid_A_modif_metabolic_enz"/>
</dbReference>
<evidence type="ECO:0000256" key="2">
    <source>
        <dbReference type="ARBA" id="ARBA00023002"/>
    </source>
</evidence>
<dbReference type="GO" id="GO:0016616">
    <property type="term" value="F:oxidoreductase activity, acting on the CH-OH group of donors, NAD or NADP as acceptor"/>
    <property type="evidence" value="ECO:0007669"/>
    <property type="project" value="InterPro"/>
</dbReference>
<dbReference type="Pfam" id="PF01073">
    <property type="entry name" value="3Beta_HSD"/>
    <property type="match status" value="1"/>
</dbReference>
<proteinExistence type="inferred from homology"/>
<keyword evidence="2 3" id="KW-0560">Oxidoreductase</keyword>
<evidence type="ECO:0000313" key="5">
    <source>
        <dbReference type="Proteomes" id="UP000887561"/>
    </source>
</evidence>
<dbReference type="SUPFAM" id="SSF51735">
    <property type="entry name" value="NAD(P)-binding Rossmann-fold domains"/>
    <property type="match status" value="1"/>
</dbReference>